<evidence type="ECO:0000256" key="4">
    <source>
        <dbReference type="ARBA" id="ARBA00022927"/>
    </source>
</evidence>
<keyword evidence="3" id="KW-0813">Transport</keyword>
<feature type="region of interest" description="Disordered" evidence="6">
    <location>
        <begin position="785"/>
        <end position="807"/>
    </location>
</feature>
<comment type="subcellular location">
    <subcellularLocation>
        <location evidence="1">Endomembrane system</location>
    </subcellularLocation>
</comment>
<comment type="similarity">
    <text evidence="2">Belongs to the adaptor complexes large subunit family.</text>
</comment>
<proteinExistence type="inferred from homology"/>
<evidence type="ECO:0000256" key="2">
    <source>
        <dbReference type="ARBA" id="ARBA00006613"/>
    </source>
</evidence>
<keyword evidence="4" id="KW-0653">Protein transport</keyword>
<evidence type="ECO:0000256" key="3">
    <source>
        <dbReference type="ARBA" id="ARBA00022448"/>
    </source>
</evidence>
<dbReference type="STRING" id="669874.A0A1E4TNF6"/>
<dbReference type="Pfam" id="PF01602">
    <property type="entry name" value="Adaptin_N"/>
    <property type="match status" value="1"/>
</dbReference>
<dbReference type="SUPFAM" id="SSF48371">
    <property type="entry name" value="ARM repeat"/>
    <property type="match status" value="1"/>
</dbReference>
<keyword evidence="9" id="KW-1185">Reference proteome</keyword>
<name>A0A1E4TNF6_PACTA</name>
<dbReference type="InterPro" id="IPR002553">
    <property type="entry name" value="Clathrin/coatomer_adapt-like_N"/>
</dbReference>
<dbReference type="InterPro" id="IPR011989">
    <property type="entry name" value="ARM-like"/>
</dbReference>
<feature type="compositionally biased region" description="Acidic residues" evidence="6">
    <location>
        <begin position="825"/>
        <end position="889"/>
    </location>
</feature>
<dbReference type="GO" id="GO:0006886">
    <property type="term" value="P:intracellular protein transport"/>
    <property type="evidence" value="ECO:0007669"/>
    <property type="project" value="InterPro"/>
</dbReference>
<accession>A0A1E4TNF6</accession>
<evidence type="ECO:0000256" key="5">
    <source>
        <dbReference type="ARBA" id="ARBA00023136"/>
    </source>
</evidence>
<dbReference type="OrthoDB" id="10254310at2759"/>
<sequence length="906" mass="103265">MNQPSSVSLSAPLNLAMKPEEIIKLLNSRADKEKLNGLKVIMALMSSNKQDENYLVQFFPDVIKNVSSTNLNIKKLVYIYLSRFNYLSPDTALLSINAIQKSILDQDPVIRSLSIRIISNIKIAAIIPILVLSIKKCLSDLSSLVRSSVCIAISKTFELELQFNGPGSATLKQLIDFLKTLLSDNDNKVLNSAIITFHQILSNNLEILHGYFHHFIKKLPELENWSQVLLIDLLTNYCKKFISKPSNLEIEQEQQQQEVEDYNGVKKDIIDPDLMKFLNSMKLLAYSNSSAVILAVAKAFINLAPTGLISNYKIHLSLLKLLNKHDPYLNYYILQEIYLLTILSPMLYEKTVNHFFLFPRDKVNVSILKLKILTNLISEQTKNTILRELKYYSIHSSSLPIKLQAIKSILISCSKLSHLEDYQSSILKWCLSQLNNNNVKDKQLIDEYLACIRFIIQKNPSVHLETLLKLSSKLIFNSSRFNYSSKSSIIWLLGEFLNLNLLKYDEYLPDILRMLILQTFIKHKHNEFNDDQENQYYNDEGELAEGEFEANSRIRSEILLLSSKLWCKELYQWKLDNESLLNNYQQRKQNPQAFENADELFVSQSQSTLSSQISQLVANSTLLKLYSYVLYLTRFDDSLDIRNSSRKFDALLPSLDLTNISNFDEDDFLEKLLNNIDICSLILQAEKPVPRSASSLEDKLGSVNHILKYDPNLDSFLKAYNKTFHWTSTPISDSVRNYEVIVKDYSNVNTGISSAAYNKNNNTFNPSSSSTGFGNTDLVNGKVPERFNRIGSNGMNRSALSSSSGSSVTAGAAKKYHLQSLDEFFGNDDEGEEDEEDEEDEDDDDDDEEDDEEGEEEEEEDDDDESDEEEVSDNDQGELEEAEEGEQEEKESALGHENEESDANGN</sequence>
<gene>
    <name evidence="8" type="ORF">PACTADRAFT_51909</name>
</gene>
<dbReference type="InterPro" id="IPR026739">
    <property type="entry name" value="AP_beta"/>
</dbReference>
<dbReference type="AlphaFoldDB" id="A0A1E4TNF6"/>
<evidence type="ECO:0000313" key="8">
    <source>
        <dbReference type="EMBL" id="ODV93300.1"/>
    </source>
</evidence>
<organism evidence="8 9">
    <name type="scientific">Pachysolen tannophilus NRRL Y-2460</name>
    <dbReference type="NCBI Taxonomy" id="669874"/>
    <lineage>
        <taxon>Eukaryota</taxon>
        <taxon>Fungi</taxon>
        <taxon>Dikarya</taxon>
        <taxon>Ascomycota</taxon>
        <taxon>Saccharomycotina</taxon>
        <taxon>Pichiomycetes</taxon>
        <taxon>Pachysolenaceae</taxon>
        <taxon>Pachysolen</taxon>
    </lineage>
</organism>
<dbReference type="PANTHER" id="PTHR11134">
    <property type="entry name" value="ADAPTOR COMPLEX SUBUNIT BETA FAMILY MEMBER"/>
    <property type="match status" value="1"/>
</dbReference>
<dbReference type="GO" id="GO:0012505">
    <property type="term" value="C:endomembrane system"/>
    <property type="evidence" value="ECO:0007669"/>
    <property type="project" value="UniProtKB-SubCell"/>
</dbReference>
<dbReference type="InterPro" id="IPR016024">
    <property type="entry name" value="ARM-type_fold"/>
</dbReference>
<evidence type="ECO:0000256" key="6">
    <source>
        <dbReference type="SAM" id="MobiDB-lite"/>
    </source>
</evidence>
<keyword evidence="5" id="KW-0472">Membrane</keyword>
<dbReference type="GO" id="GO:0030117">
    <property type="term" value="C:membrane coat"/>
    <property type="evidence" value="ECO:0007669"/>
    <property type="project" value="InterPro"/>
</dbReference>
<feature type="region of interest" description="Disordered" evidence="6">
    <location>
        <begin position="825"/>
        <end position="906"/>
    </location>
</feature>
<reference evidence="9" key="1">
    <citation type="submission" date="2016-05" db="EMBL/GenBank/DDBJ databases">
        <title>Comparative genomics of biotechnologically important yeasts.</title>
        <authorList>
            <consortium name="DOE Joint Genome Institute"/>
            <person name="Riley R."/>
            <person name="Haridas S."/>
            <person name="Wolfe K.H."/>
            <person name="Lopes M.R."/>
            <person name="Hittinger C.T."/>
            <person name="Goker M."/>
            <person name="Salamov A."/>
            <person name="Wisecaver J."/>
            <person name="Long T.M."/>
            <person name="Aerts A.L."/>
            <person name="Barry K."/>
            <person name="Choi C."/>
            <person name="Clum A."/>
            <person name="Coughlan A.Y."/>
            <person name="Deshpande S."/>
            <person name="Douglass A.P."/>
            <person name="Hanson S.J."/>
            <person name="Klenk H.-P."/>
            <person name="Labutti K."/>
            <person name="Lapidus A."/>
            <person name="Lindquist E."/>
            <person name="Lipzen A."/>
            <person name="Meier-Kolthoff J.P."/>
            <person name="Ohm R.A."/>
            <person name="Otillar R.P."/>
            <person name="Pangilinan J."/>
            <person name="Peng Y."/>
            <person name="Rokas A."/>
            <person name="Rosa C.A."/>
            <person name="Scheuner C."/>
            <person name="Sibirny A.A."/>
            <person name="Slot J.C."/>
            <person name="Stielow J.B."/>
            <person name="Sun H."/>
            <person name="Kurtzman C.P."/>
            <person name="Blackwell M."/>
            <person name="Grigoriev I.V."/>
            <person name="Jeffries T.W."/>
        </authorList>
    </citation>
    <scope>NUCLEOTIDE SEQUENCE [LARGE SCALE GENOMIC DNA]</scope>
    <source>
        <strain evidence="9">NRRL Y-2460</strain>
    </source>
</reference>
<dbReference type="Gene3D" id="1.25.10.10">
    <property type="entry name" value="Leucine-rich Repeat Variant"/>
    <property type="match status" value="1"/>
</dbReference>
<dbReference type="EMBL" id="KV454018">
    <property type="protein sequence ID" value="ODV93300.1"/>
    <property type="molecule type" value="Genomic_DNA"/>
</dbReference>
<evidence type="ECO:0000259" key="7">
    <source>
        <dbReference type="Pfam" id="PF01602"/>
    </source>
</evidence>
<feature type="domain" description="Clathrin/coatomer adaptor adaptin-like N-terminal" evidence="7">
    <location>
        <begin position="20"/>
        <end position="515"/>
    </location>
</feature>
<evidence type="ECO:0000256" key="1">
    <source>
        <dbReference type="ARBA" id="ARBA00004308"/>
    </source>
</evidence>
<evidence type="ECO:0000313" key="9">
    <source>
        <dbReference type="Proteomes" id="UP000094236"/>
    </source>
</evidence>
<protein>
    <recommendedName>
        <fullName evidence="7">Clathrin/coatomer adaptor adaptin-like N-terminal domain-containing protein</fullName>
    </recommendedName>
</protein>
<dbReference type="Proteomes" id="UP000094236">
    <property type="component" value="Unassembled WGS sequence"/>
</dbReference>
<dbReference type="GO" id="GO:0016192">
    <property type="term" value="P:vesicle-mediated transport"/>
    <property type="evidence" value="ECO:0007669"/>
    <property type="project" value="InterPro"/>
</dbReference>
<feature type="compositionally biased region" description="Low complexity" evidence="6">
    <location>
        <begin position="798"/>
        <end position="807"/>
    </location>
</feature>